<organism evidence="8 9">
    <name type="scientific">Pseudoxanthomonas composti</name>
    <dbReference type="NCBI Taxonomy" id="2137479"/>
    <lineage>
        <taxon>Bacteria</taxon>
        <taxon>Pseudomonadati</taxon>
        <taxon>Pseudomonadota</taxon>
        <taxon>Gammaproteobacteria</taxon>
        <taxon>Lysobacterales</taxon>
        <taxon>Lysobacteraceae</taxon>
        <taxon>Pseudoxanthomonas</taxon>
    </lineage>
</organism>
<dbReference type="GO" id="GO:0009243">
    <property type="term" value="P:O antigen biosynthetic process"/>
    <property type="evidence" value="ECO:0007669"/>
    <property type="project" value="UniProtKB-UniPathway"/>
</dbReference>
<feature type="domain" description="RmlD-like substrate binding" evidence="7">
    <location>
        <begin position="1"/>
        <end position="296"/>
    </location>
</feature>
<evidence type="ECO:0000256" key="6">
    <source>
        <dbReference type="RuleBase" id="RU364082"/>
    </source>
</evidence>
<sequence length="301" mass="31504">MTVLLLGANGQVGHELRRALAPLGALVCTTRSGMLEDGTHCEVADLDQPDSLTGLLDRIAPTTVVNAAAYTAVDKAEEDREAAFRANAESPGVLARWCAAHGATLVHYSTDYVFDGQGTAPYAVDAPTAPLGVYGASKLAGEDAIRAAGGRYLIFRTAWVYASHGKNFLLTMLRAGGQRDELRVVADQIGTPTPAALIADVTAQVLQRGGDASGTWHLTAAGQTSWHGFAQAIFDKALAAGLMPCAPRVAAIPSSDYPTPAKRPAYSCLDTGSLQSDFDVVLPSWEAGLERVIAELAAKQG</sequence>
<dbReference type="AlphaFoldDB" id="A0A4Q1JSU5"/>
<evidence type="ECO:0000256" key="5">
    <source>
        <dbReference type="ARBA" id="ARBA00048200"/>
    </source>
</evidence>
<evidence type="ECO:0000256" key="2">
    <source>
        <dbReference type="ARBA" id="ARBA00010944"/>
    </source>
</evidence>
<dbReference type="PANTHER" id="PTHR10491">
    <property type="entry name" value="DTDP-4-DEHYDRORHAMNOSE REDUCTASE"/>
    <property type="match status" value="1"/>
</dbReference>
<keyword evidence="9" id="KW-1185">Reference proteome</keyword>
<proteinExistence type="inferred from homology"/>
<dbReference type="Gene3D" id="3.40.50.720">
    <property type="entry name" value="NAD(P)-binding Rossmann-like Domain"/>
    <property type="match status" value="1"/>
</dbReference>
<keyword evidence="6" id="KW-0521">NADP</keyword>
<dbReference type="GO" id="GO:0005829">
    <property type="term" value="C:cytosol"/>
    <property type="evidence" value="ECO:0007669"/>
    <property type="project" value="TreeGrafter"/>
</dbReference>
<dbReference type="GO" id="GO:0008831">
    <property type="term" value="F:dTDP-4-dehydrorhamnose reductase activity"/>
    <property type="evidence" value="ECO:0007669"/>
    <property type="project" value="UniProtKB-EC"/>
</dbReference>
<dbReference type="PANTHER" id="PTHR10491:SF4">
    <property type="entry name" value="METHIONINE ADENOSYLTRANSFERASE 2 SUBUNIT BETA"/>
    <property type="match status" value="1"/>
</dbReference>
<dbReference type="GO" id="GO:0019305">
    <property type="term" value="P:dTDP-rhamnose biosynthetic process"/>
    <property type="evidence" value="ECO:0007669"/>
    <property type="project" value="UniProtKB-UniPathway"/>
</dbReference>
<dbReference type="OrthoDB" id="9803892at2"/>
<dbReference type="Proteomes" id="UP000289784">
    <property type="component" value="Unassembled WGS sequence"/>
</dbReference>
<comment type="function">
    <text evidence="6">Catalyzes the reduction of dTDP-6-deoxy-L-lyxo-4-hexulose to yield dTDP-L-rhamnose.</text>
</comment>
<dbReference type="EMBL" id="SAWZ01000008">
    <property type="protein sequence ID" value="RXR02756.1"/>
    <property type="molecule type" value="Genomic_DNA"/>
</dbReference>
<dbReference type="InterPro" id="IPR036291">
    <property type="entry name" value="NAD(P)-bd_dom_sf"/>
</dbReference>
<reference evidence="8 9" key="1">
    <citation type="submission" date="2019-01" db="EMBL/GenBank/DDBJ databases">
        <title>Pseudoxanthomonas composti sp. nov., isolated from compost.</title>
        <authorList>
            <person name="Yang G."/>
        </authorList>
    </citation>
    <scope>NUCLEOTIDE SEQUENCE [LARGE SCALE GENOMIC DNA]</scope>
    <source>
        <strain evidence="8 9">GSS15</strain>
    </source>
</reference>
<gene>
    <name evidence="8" type="primary">rfbD</name>
    <name evidence="8" type="ORF">EPA99_14860</name>
</gene>
<dbReference type="CDD" id="cd05254">
    <property type="entry name" value="dTDP_HR_like_SDR_e"/>
    <property type="match status" value="1"/>
</dbReference>
<comment type="similarity">
    <text evidence="2 6">Belongs to the dTDP-4-dehydrorhamnose reductase family.</text>
</comment>
<dbReference type="InterPro" id="IPR029903">
    <property type="entry name" value="RmlD-like-bd"/>
</dbReference>
<protein>
    <recommendedName>
        <fullName evidence="4 6">dTDP-4-dehydrorhamnose reductase</fullName>
        <ecNumber evidence="3 6">1.1.1.133</ecNumber>
    </recommendedName>
</protein>
<evidence type="ECO:0000313" key="9">
    <source>
        <dbReference type="Proteomes" id="UP000289784"/>
    </source>
</evidence>
<accession>A0A4Q1JSU5</accession>
<comment type="caution">
    <text evidence="8">The sequence shown here is derived from an EMBL/GenBank/DDBJ whole genome shotgun (WGS) entry which is preliminary data.</text>
</comment>
<dbReference type="Gene3D" id="3.90.25.10">
    <property type="entry name" value="UDP-galactose 4-epimerase, domain 1"/>
    <property type="match status" value="1"/>
</dbReference>
<comment type="catalytic activity">
    <reaction evidence="5 6">
        <text>dTDP-beta-L-rhamnose + NADP(+) = dTDP-4-dehydro-beta-L-rhamnose + NADPH + H(+)</text>
        <dbReference type="Rhea" id="RHEA:21796"/>
        <dbReference type="ChEBI" id="CHEBI:15378"/>
        <dbReference type="ChEBI" id="CHEBI:57510"/>
        <dbReference type="ChEBI" id="CHEBI:57783"/>
        <dbReference type="ChEBI" id="CHEBI:58349"/>
        <dbReference type="ChEBI" id="CHEBI:62830"/>
        <dbReference type="EC" id="1.1.1.133"/>
    </reaction>
</comment>
<comment type="cofactor">
    <cofactor evidence="6">
        <name>Mg(2+)</name>
        <dbReference type="ChEBI" id="CHEBI:18420"/>
    </cofactor>
    <text evidence="6">Binds 1 Mg(2+) ion per monomer.</text>
</comment>
<evidence type="ECO:0000313" key="8">
    <source>
        <dbReference type="EMBL" id="RXR02756.1"/>
    </source>
</evidence>
<dbReference type="NCBIfam" id="TIGR01214">
    <property type="entry name" value="rmlD"/>
    <property type="match status" value="1"/>
</dbReference>
<dbReference type="SUPFAM" id="SSF51735">
    <property type="entry name" value="NAD(P)-binding Rossmann-fold domains"/>
    <property type="match status" value="1"/>
</dbReference>
<keyword evidence="6 8" id="KW-0560">Oxidoreductase</keyword>
<dbReference type="UniPathway" id="UPA00281"/>
<evidence type="ECO:0000259" key="7">
    <source>
        <dbReference type="Pfam" id="PF04321"/>
    </source>
</evidence>
<name>A0A4Q1JSU5_9GAMM</name>
<comment type="pathway">
    <text evidence="1 6">Carbohydrate biosynthesis; dTDP-L-rhamnose biosynthesis.</text>
</comment>
<dbReference type="EC" id="1.1.1.133" evidence="3 6"/>
<evidence type="ECO:0000256" key="3">
    <source>
        <dbReference type="ARBA" id="ARBA00012929"/>
    </source>
</evidence>
<evidence type="ECO:0000256" key="4">
    <source>
        <dbReference type="ARBA" id="ARBA00017099"/>
    </source>
</evidence>
<dbReference type="RefSeq" id="WP_129472023.1">
    <property type="nucleotide sequence ID" value="NZ_SAWZ01000008.1"/>
</dbReference>
<dbReference type="InterPro" id="IPR005913">
    <property type="entry name" value="dTDP_dehydrorham_reduct"/>
</dbReference>
<evidence type="ECO:0000256" key="1">
    <source>
        <dbReference type="ARBA" id="ARBA00004781"/>
    </source>
</evidence>
<dbReference type="Pfam" id="PF04321">
    <property type="entry name" value="RmlD_sub_bind"/>
    <property type="match status" value="1"/>
</dbReference>
<dbReference type="UniPathway" id="UPA00124"/>